<dbReference type="Proteomes" id="UP000618754">
    <property type="component" value="Unassembled WGS sequence"/>
</dbReference>
<protein>
    <submittedName>
        <fullName evidence="1">Uncharacterized protein</fullName>
    </submittedName>
</protein>
<gene>
    <name evidence="1" type="ORF">IDJ75_03060</name>
</gene>
<keyword evidence="2" id="KW-1185">Reference proteome</keyword>
<accession>A0ABR7X0Y0</accession>
<dbReference type="InterPro" id="IPR045534">
    <property type="entry name" value="DUF6428"/>
</dbReference>
<dbReference type="Pfam" id="PF20001">
    <property type="entry name" value="DUF6428"/>
    <property type="match status" value="1"/>
</dbReference>
<dbReference type="RefSeq" id="WP_191174133.1">
    <property type="nucleotide sequence ID" value="NZ_JACWMW010000001.1"/>
</dbReference>
<name>A0ABR7X0Y0_9SPHI</name>
<reference evidence="1 2" key="1">
    <citation type="submission" date="2020-09" db="EMBL/GenBank/DDBJ databases">
        <title>Novel species of Mucilaginibacter isolated from a glacier on the Tibetan Plateau.</title>
        <authorList>
            <person name="Liu Q."/>
            <person name="Xin Y.-H."/>
        </authorList>
    </citation>
    <scope>NUCLEOTIDE SEQUENCE [LARGE SCALE GENOMIC DNA]</scope>
    <source>
        <strain evidence="1 2">CGMCC 1.13878</strain>
    </source>
</reference>
<proteinExistence type="predicted"/>
<evidence type="ECO:0000313" key="2">
    <source>
        <dbReference type="Proteomes" id="UP000618754"/>
    </source>
</evidence>
<dbReference type="EMBL" id="JACWMW010000001">
    <property type="protein sequence ID" value="MBD1384244.1"/>
    <property type="molecule type" value="Genomic_DNA"/>
</dbReference>
<organism evidence="1 2">
    <name type="scientific">Mucilaginibacter rigui</name>
    <dbReference type="NCBI Taxonomy" id="534635"/>
    <lineage>
        <taxon>Bacteria</taxon>
        <taxon>Pseudomonadati</taxon>
        <taxon>Bacteroidota</taxon>
        <taxon>Sphingobacteriia</taxon>
        <taxon>Sphingobacteriales</taxon>
        <taxon>Sphingobacteriaceae</taxon>
        <taxon>Mucilaginibacter</taxon>
    </lineage>
</organism>
<comment type="caution">
    <text evidence="1">The sequence shown here is derived from an EMBL/GenBank/DDBJ whole genome shotgun (WGS) entry which is preliminary data.</text>
</comment>
<sequence>MENLKWGSFKEKLQANPEMVLQFQYAEDKWVDASYHITEIKQAPITSVDCGGVMNKWTEVIVQLWEPQGQEQDRAMQVSKALSIVNLVEKALPLDADAIVKIEFGNTQFDTRQMLPKNITASSDNLIVDLRPDAVQCKAIERGGSCGTNDKGEECCKPVVEVKPKIKLQNLAENAACCTPGGGCC</sequence>
<evidence type="ECO:0000313" key="1">
    <source>
        <dbReference type="EMBL" id="MBD1384244.1"/>
    </source>
</evidence>